<dbReference type="SUPFAM" id="SSF53822">
    <property type="entry name" value="Periplasmic binding protein-like I"/>
    <property type="match status" value="1"/>
</dbReference>
<proteinExistence type="predicted"/>
<keyword evidence="1 4" id="KW-0349">Heme</keyword>
<protein>
    <recommendedName>
        <fullName evidence="5">Cytochrome c domain-containing protein</fullName>
    </recommendedName>
</protein>
<name>A0A1G5SE23_9PROT</name>
<evidence type="ECO:0000313" key="7">
    <source>
        <dbReference type="Proteomes" id="UP000198729"/>
    </source>
</evidence>
<dbReference type="PROSITE" id="PS51007">
    <property type="entry name" value="CYTC"/>
    <property type="match status" value="1"/>
</dbReference>
<evidence type="ECO:0000313" key="6">
    <source>
        <dbReference type="EMBL" id="SCZ85444.1"/>
    </source>
</evidence>
<dbReference type="GO" id="GO:0009055">
    <property type="term" value="F:electron transfer activity"/>
    <property type="evidence" value="ECO:0007669"/>
    <property type="project" value="InterPro"/>
</dbReference>
<dbReference type="InterPro" id="IPR036909">
    <property type="entry name" value="Cyt_c-like_dom_sf"/>
</dbReference>
<keyword evidence="3 4" id="KW-0408">Iron</keyword>
<dbReference type="OrthoDB" id="5558268at2"/>
<dbReference type="Gene3D" id="1.10.760.10">
    <property type="entry name" value="Cytochrome c-like domain"/>
    <property type="match status" value="1"/>
</dbReference>
<dbReference type="SUPFAM" id="SSF46626">
    <property type="entry name" value="Cytochrome c"/>
    <property type="match status" value="1"/>
</dbReference>
<evidence type="ECO:0000256" key="2">
    <source>
        <dbReference type="ARBA" id="ARBA00022723"/>
    </source>
</evidence>
<evidence type="ECO:0000256" key="1">
    <source>
        <dbReference type="ARBA" id="ARBA00022617"/>
    </source>
</evidence>
<accession>A0A1G5SE23</accession>
<evidence type="ECO:0000256" key="4">
    <source>
        <dbReference type="PROSITE-ProRule" id="PRU00433"/>
    </source>
</evidence>
<organism evidence="6 7">
    <name type="scientific">Nitrosomonas mobilis</name>
    <dbReference type="NCBI Taxonomy" id="51642"/>
    <lineage>
        <taxon>Bacteria</taxon>
        <taxon>Pseudomonadati</taxon>
        <taxon>Pseudomonadota</taxon>
        <taxon>Betaproteobacteria</taxon>
        <taxon>Nitrosomonadales</taxon>
        <taxon>Nitrosomonadaceae</taxon>
        <taxon>Nitrosomonas</taxon>
    </lineage>
</organism>
<dbReference type="STRING" id="51642.NSMM_380066"/>
<reference evidence="6 7" key="1">
    <citation type="submission" date="2016-10" db="EMBL/GenBank/DDBJ databases">
        <authorList>
            <person name="de Groot N.N."/>
        </authorList>
    </citation>
    <scope>NUCLEOTIDE SEQUENCE [LARGE SCALE GENOMIC DNA]</scope>
    <source>
        <strain evidence="6">1</strain>
    </source>
</reference>
<feature type="domain" description="Cytochrome c" evidence="5">
    <location>
        <begin position="28"/>
        <end position="146"/>
    </location>
</feature>
<dbReference type="InterPro" id="IPR028082">
    <property type="entry name" value="Peripla_BP_I"/>
</dbReference>
<dbReference type="Proteomes" id="UP000198729">
    <property type="component" value="Unassembled WGS sequence"/>
</dbReference>
<evidence type="ECO:0000256" key="3">
    <source>
        <dbReference type="ARBA" id="ARBA00023004"/>
    </source>
</evidence>
<dbReference type="GO" id="GO:0020037">
    <property type="term" value="F:heme binding"/>
    <property type="evidence" value="ECO:0007669"/>
    <property type="project" value="InterPro"/>
</dbReference>
<dbReference type="AlphaFoldDB" id="A0A1G5SE23"/>
<dbReference type="Pfam" id="PF00034">
    <property type="entry name" value="Cytochrom_C"/>
    <property type="match status" value="1"/>
</dbReference>
<keyword evidence="7" id="KW-1185">Reference proteome</keyword>
<evidence type="ECO:0000259" key="5">
    <source>
        <dbReference type="PROSITE" id="PS51007"/>
    </source>
</evidence>
<dbReference type="InterPro" id="IPR009056">
    <property type="entry name" value="Cyt_c-like_dom"/>
</dbReference>
<dbReference type="GO" id="GO:0046872">
    <property type="term" value="F:metal ion binding"/>
    <property type="evidence" value="ECO:0007669"/>
    <property type="project" value="UniProtKB-KW"/>
</dbReference>
<dbReference type="EMBL" id="FMWO01000045">
    <property type="protein sequence ID" value="SCZ85444.1"/>
    <property type="molecule type" value="Genomic_DNA"/>
</dbReference>
<gene>
    <name evidence="6" type="ORF">NSMM_380066</name>
</gene>
<keyword evidence="2 4" id="KW-0479">Metal-binding</keyword>
<sequence>MIMSTSKKRASLLVFLPALLMSLLVYGGDLQQGRAFYQNGVAIDGATVTIAGGIQADVKNFPCQSCHQPGGKGGFEGGVAVPSITWRSLAVRRPTKQFTAYNKTLLKRALSAGIDSEGKPLHALMPRYNLSDTDFENLFSYLKSLDHAATPGVSDHSLRIGVILSADRQLLDVTSLIRKILHAYFRELNDNGGIHGRIVQLVFTVPKDLPEDVFCYLGGIIKPAELEGINRSINPGIPVLFPLGQLPQSTDSIAFLAGFSDQLASLSTFMNNAGHTDEEITLVADAKDIASLRERLEDSIPPSNRISVVQITADGFAQQPLENMSGHIFWFSRHYSFAKFVAGLKNSSLNTSIYSSIDLVGGSLARLPATANTVQLILSNPRGVPVPDSAEYKNFTRFQHENSLPITHAEWQRTAWLSATLLAHTLKQSGRRINRQILLQSASAIHKLPVGVMPPVSTSGTLAKPSQILRYNPESRSLVSLQAWLADQNQ</sequence>